<reference evidence="3 4" key="1">
    <citation type="journal article" date="2015" name="Nature">
        <title>rRNA introns, odd ribosomes, and small enigmatic genomes across a large radiation of phyla.</title>
        <authorList>
            <person name="Brown C.T."/>
            <person name="Hug L.A."/>
            <person name="Thomas B.C."/>
            <person name="Sharon I."/>
            <person name="Castelle C.J."/>
            <person name="Singh A."/>
            <person name="Wilkins M.J."/>
            <person name="Williams K.H."/>
            <person name="Banfield J.F."/>
        </authorList>
    </citation>
    <scope>NUCLEOTIDE SEQUENCE [LARGE SCALE GENOMIC DNA]</scope>
</reference>
<protein>
    <recommendedName>
        <fullName evidence="2">Bacterial sugar transferase domain-containing protein</fullName>
    </recommendedName>
</protein>
<dbReference type="Pfam" id="PF02397">
    <property type="entry name" value="Bac_transf"/>
    <property type="match status" value="1"/>
</dbReference>
<evidence type="ECO:0000313" key="4">
    <source>
        <dbReference type="Proteomes" id="UP000034688"/>
    </source>
</evidence>
<proteinExistence type="inferred from homology"/>
<gene>
    <name evidence="3" type="ORF">UR54_C0016G0013</name>
</gene>
<comment type="caution">
    <text evidence="3">The sequence shown here is derived from an EMBL/GenBank/DDBJ whole genome shotgun (WGS) entry which is preliminary data.</text>
</comment>
<dbReference type="EMBL" id="LBPP01000016">
    <property type="protein sequence ID" value="KKP60248.1"/>
    <property type="molecule type" value="Genomic_DNA"/>
</dbReference>
<evidence type="ECO:0000259" key="2">
    <source>
        <dbReference type="Pfam" id="PF02397"/>
    </source>
</evidence>
<dbReference type="AlphaFoldDB" id="A0A0G0AT11"/>
<dbReference type="InterPro" id="IPR003362">
    <property type="entry name" value="Bact_transf"/>
</dbReference>
<comment type="similarity">
    <text evidence="1">Belongs to the bacterial sugar transferase family.</text>
</comment>
<accession>A0A0G0AT11</accession>
<dbReference type="STRING" id="1618477.UR54_C0016G0013"/>
<evidence type="ECO:0000256" key="1">
    <source>
        <dbReference type="ARBA" id="ARBA00006464"/>
    </source>
</evidence>
<dbReference type="Proteomes" id="UP000034688">
    <property type="component" value="Unassembled WGS sequence"/>
</dbReference>
<name>A0A0G0AT11_9BACT</name>
<evidence type="ECO:0000313" key="3">
    <source>
        <dbReference type="EMBL" id="KKP60248.1"/>
    </source>
</evidence>
<sequence>MAEIFKQLPSGKYLRKKLLPHKGREWRESWTKEVTDKLLILPIALLGLVPVSLIPLAIKLEDGGPIFYKDRRVGKNGKVIIVYKFRSMKQGNDATSQTLLHYQQFTDDNDDRLTKVGRFIRQIDIDEFPQVIQILLGQLALVEFRVIEQQAIDNLEAGMTKKEFVDWSTKKFFGKSGVFDPGVGRVNNSRSDLERVPFQLDYAENASLLKDLEIYLFVNIHILKKIAKKIKNGIKKKAVLQT</sequence>
<feature type="domain" description="Bacterial sugar transferase" evidence="2">
    <location>
        <begin position="32"/>
        <end position="216"/>
    </location>
</feature>
<dbReference type="PANTHER" id="PTHR30576">
    <property type="entry name" value="COLANIC BIOSYNTHESIS UDP-GLUCOSE LIPID CARRIER TRANSFERASE"/>
    <property type="match status" value="1"/>
</dbReference>
<dbReference type="PANTHER" id="PTHR30576:SF0">
    <property type="entry name" value="UNDECAPRENYL-PHOSPHATE N-ACETYLGALACTOSAMINYL 1-PHOSPHATE TRANSFERASE-RELATED"/>
    <property type="match status" value="1"/>
</dbReference>
<organism evidence="3 4">
    <name type="scientific">Candidatus Roizmanbacteria bacterium GW2011_GWA2_34_18</name>
    <dbReference type="NCBI Taxonomy" id="1618477"/>
    <lineage>
        <taxon>Bacteria</taxon>
        <taxon>Candidatus Roizmaniibacteriota</taxon>
    </lineage>
</organism>
<dbReference type="GO" id="GO:0016780">
    <property type="term" value="F:phosphotransferase activity, for other substituted phosphate groups"/>
    <property type="evidence" value="ECO:0007669"/>
    <property type="project" value="TreeGrafter"/>
</dbReference>